<keyword evidence="3" id="KW-0378">Hydrolase</keyword>
<dbReference type="InterPro" id="IPR051202">
    <property type="entry name" value="Peptidase_C40"/>
</dbReference>
<dbReference type="Proteomes" id="UP001321453">
    <property type="component" value="Unassembled WGS sequence"/>
</dbReference>
<reference evidence="7 8" key="1">
    <citation type="submission" date="2023-06" db="EMBL/GenBank/DDBJ databases">
        <title>Cellulomonas sp. MW9 Whole genome sequence.</title>
        <authorList>
            <person name="Park S."/>
        </authorList>
    </citation>
    <scope>NUCLEOTIDE SEQUENCE [LARGE SCALE GENOMIC DNA]</scope>
    <source>
        <strain evidence="7 8">MW9</strain>
    </source>
</reference>
<evidence type="ECO:0000256" key="5">
    <source>
        <dbReference type="SAM" id="SignalP"/>
    </source>
</evidence>
<dbReference type="InterPro" id="IPR038765">
    <property type="entry name" value="Papain-like_cys_pep_sf"/>
</dbReference>
<dbReference type="SUPFAM" id="SSF54001">
    <property type="entry name" value="Cysteine proteinases"/>
    <property type="match status" value="1"/>
</dbReference>
<feature type="domain" description="NlpC/P60" evidence="6">
    <location>
        <begin position="163"/>
        <end position="281"/>
    </location>
</feature>
<sequence>MTTTTPGHVLSVPSTPARPRRISRRLAVLAGGLALVVAAPLATSTGASAATASSQVAPATTSTPAPVAKKHSTTTIKLSKHTQTRGKKAARVRATVHVGSSPARGKVVVRISGKNWKTLTLHHGTAAVRLPKKISAGKHRITTVYRGTTTVKRSADTTVLRVKRGTPKVVSVAKRYVGTPYRSGASGPRAFDCSGFTKYVYQKAGVKNLPRTSSAQHHVGKKVSRKSAKPGDLIWTPGHVAIYLGGNKQIDAPRPGKTIQVRSIWQSSPTFIRVNKAAISV</sequence>
<feature type="signal peptide" evidence="5">
    <location>
        <begin position="1"/>
        <end position="49"/>
    </location>
</feature>
<dbReference type="PANTHER" id="PTHR47053">
    <property type="entry name" value="MUREIN DD-ENDOPEPTIDASE MEPH-RELATED"/>
    <property type="match status" value="1"/>
</dbReference>
<dbReference type="PANTHER" id="PTHR47053:SF1">
    <property type="entry name" value="MUREIN DD-ENDOPEPTIDASE MEPH-RELATED"/>
    <property type="match status" value="1"/>
</dbReference>
<evidence type="ECO:0000259" key="6">
    <source>
        <dbReference type="PROSITE" id="PS51935"/>
    </source>
</evidence>
<comment type="caution">
    <text evidence="7">The sequence shown here is derived from an EMBL/GenBank/DDBJ whole genome shotgun (WGS) entry which is preliminary data.</text>
</comment>
<dbReference type="InterPro" id="IPR013783">
    <property type="entry name" value="Ig-like_fold"/>
</dbReference>
<dbReference type="Gene3D" id="2.60.40.10">
    <property type="entry name" value="Immunoglobulins"/>
    <property type="match status" value="1"/>
</dbReference>
<evidence type="ECO:0000256" key="3">
    <source>
        <dbReference type="ARBA" id="ARBA00022801"/>
    </source>
</evidence>
<evidence type="ECO:0000313" key="8">
    <source>
        <dbReference type="Proteomes" id="UP001321453"/>
    </source>
</evidence>
<dbReference type="Pfam" id="PF00877">
    <property type="entry name" value="NLPC_P60"/>
    <property type="match status" value="1"/>
</dbReference>
<keyword evidence="2" id="KW-0645">Protease</keyword>
<proteinExistence type="inferred from homology"/>
<keyword evidence="8" id="KW-1185">Reference proteome</keyword>
<dbReference type="Gene3D" id="3.90.1720.10">
    <property type="entry name" value="endopeptidase domain like (from Nostoc punctiforme)"/>
    <property type="match status" value="1"/>
</dbReference>
<comment type="similarity">
    <text evidence="1">Belongs to the peptidase C40 family.</text>
</comment>
<organism evidence="7 8">
    <name type="scientific">Cellulomonas edaphi</name>
    <dbReference type="NCBI Taxonomy" id="3053468"/>
    <lineage>
        <taxon>Bacteria</taxon>
        <taxon>Bacillati</taxon>
        <taxon>Actinomycetota</taxon>
        <taxon>Actinomycetes</taxon>
        <taxon>Micrococcales</taxon>
        <taxon>Cellulomonadaceae</taxon>
        <taxon>Cellulomonas</taxon>
    </lineage>
</organism>
<keyword evidence="4" id="KW-0788">Thiol protease</keyword>
<dbReference type="PROSITE" id="PS51935">
    <property type="entry name" value="NLPC_P60"/>
    <property type="match status" value="1"/>
</dbReference>
<evidence type="ECO:0000256" key="1">
    <source>
        <dbReference type="ARBA" id="ARBA00007074"/>
    </source>
</evidence>
<evidence type="ECO:0000313" key="7">
    <source>
        <dbReference type="EMBL" id="MDM7830066.1"/>
    </source>
</evidence>
<dbReference type="InterPro" id="IPR000064">
    <property type="entry name" value="NLP_P60_dom"/>
</dbReference>
<evidence type="ECO:0000256" key="2">
    <source>
        <dbReference type="ARBA" id="ARBA00022670"/>
    </source>
</evidence>
<evidence type="ECO:0000256" key="4">
    <source>
        <dbReference type="ARBA" id="ARBA00022807"/>
    </source>
</evidence>
<dbReference type="RefSeq" id="WP_289444691.1">
    <property type="nucleotide sequence ID" value="NZ_JAUCGR010000001.1"/>
</dbReference>
<name>A0ABT7S374_9CELL</name>
<protein>
    <submittedName>
        <fullName evidence="7">NlpC/P60 family protein</fullName>
    </submittedName>
</protein>
<keyword evidence="5" id="KW-0732">Signal</keyword>
<dbReference type="EMBL" id="JAUCGR010000001">
    <property type="protein sequence ID" value="MDM7830066.1"/>
    <property type="molecule type" value="Genomic_DNA"/>
</dbReference>
<gene>
    <name evidence="7" type="ORF">QRT05_01855</name>
</gene>
<accession>A0ABT7S374</accession>
<feature type="chain" id="PRO_5045958898" evidence="5">
    <location>
        <begin position="50"/>
        <end position="281"/>
    </location>
</feature>